<dbReference type="HOGENOM" id="CLU_061534_0_0_11"/>
<dbReference type="InterPro" id="IPR036390">
    <property type="entry name" value="WH_DNA-bd_sf"/>
</dbReference>
<keyword evidence="6 7" id="KW-0804">Transcription</keyword>
<reference evidence="10 11" key="1">
    <citation type="journal article" date="2007" name="Genome Res.">
        <title>Genome characteristics of facultatively symbiotic Frankia sp. strains reflect host range and host plant biogeography.</title>
        <authorList>
            <person name="Normand P."/>
            <person name="Lapierre P."/>
            <person name="Tisa L.S."/>
            <person name="Gogarten J.P."/>
            <person name="Alloisio N."/>
            <person name="Bagnarol E."/>
            <person name="Bassi C.A."/>
            <person name="Berry A.M."/>
            <person name="Bickhart D.M."/>
            <person name="Choisne N."/>
            <person name="Couloux A."/>
            <person name="Cournoyer B."/>
            <person name="Cruveiller S."/>
            <person name="Daubin V."/>
            <person name="Demange N."/>
            <person name="Francino M.P."/>
            <person name="Goltsman E."/>
            <person name="Huang Y."/>
            <person name="Kopp O.R."/>
            <person name="Labarre L."/>
            <person name="Lapidus A."/>
            <person name="Lavire C."/>
            <person name="Marechal J."/>
            <person name="Martinez M."/>
            <person name="Mastronunzio J.E."/>
            <person name="Mullin B.C."/>
            <person name="Niemann J."/>
            <person name="Pujic P."/>
            <person name="Rawnsley T."/>
            <person name="Rouy Z."/>
            <person name="Schenowitz C."/>
            <person name="Sellstedt A."/>
            <person name="Tavares F."/>
            <person name="Tomkins J.P."/>
            <person name="Vallenet D."/>
            <person name="Valverde C."/>
            <person name="Wall L.G."/>
            <person name="Wang Y."/>
            <person name="Medigue C."/>
            <person name="Benson D.R."/>
        </authorList>
    </citation>
    <scope>NUCLEOTIDE SEQUENCE [LARGE SCALE GENOMIC DNA]</scope>
    <source>
        <strain evidence="11">DSM 45986 / CECT 9034 / ACN14a</strain>
    </source>
</reference>
<evidence type="ECO:0000256" key="4">
    <source>
        <dbReference type="ARBA" id="ARBA00023027"/>
    </source>
</evidence>
<evidence type="ECO:0000256" key="3">
    <source>
        <dbReference type="ARBA" id="ARBA00023015"/>
    </source>
</evidence>
<dbReference type="AlphaFoldDB" id="Q0RS18"/>
<dbReference type="eggNOG" id="COG2344">
    <property type="taxonomic scope" value="Bacteria"/>
</dbReference>
<dbReference type="InterPro" id="IPR009718">
    <property type="entry name" value="Rex_DNA-bd_C_dom"/>
</dbReference>
<evidence type="ECO:0000256" key="1">
    <source>
        <dbReference type="ARBA" id="ARBA00022490"/>
    </source>
</evidence>
<dbReference type="NCBIfam" id="NF003989">
    <property type="entry name" value="PRK05472.1-3"/>
    <property type="match status" value="1"/>
</dbReference>
<dbReference type="Gene3D" id="1.10.10.10">
    <property type="entry name" value="Winged helix-like DNA-binding domain superfamily/Winged helix DNA-binding domain"/>
    <property type="match status" value="1"/>
</dbReference>
<dbReference type="NCBIfam" id="NF003996">
    <property type="entry name" value="PRK05472.2-5"/>
    <property type="match status" value="1"/>
</dbReference>
<keyword evidence="3 7" id="KW-0805">Transcription regulation</keyword>
<dbReference type="PANTHER" id="PTHR35786">
    <property type="entry name" value="REDOX-SENSING TRANSCRIPTIONAL REPRESSOR REX"/>
    <property type="match status" value="1"/>
</dbReference>
<dbReference type="GO" id="GO:0005737">
    <property type="term" value="C:cytoplasm"/>
    <property type="evidence" value="ECO:0007669"/>
    <property type="project" value="UniProtKB-SubCell"/>
</dbReference>
<evidence type="ECO:0000256" key="2">
    <source>
        <dbReference type="ARBA" id="ARBA00022491"/>
    </source>
</evidence>
<protein>
    <recommendedName>
        <fullName evidence="7">Redox-sensing transcriptional repressor Rex</fullName>
    </recommendedName>
</protein>
<sequence length="375" mass="38541">MIRRRARSEPHSGRSVVPEATVARLPLYLRVLTTLAEGGVHTVSSDTLAAAAGVTPAKVRKDLSHLGSYGTRGVGYEVDVLLDCIAAKLGLTEDRSVVLVGVGNLGHALAGYGGFHARGFRIVALVDADPERVGERVGSVIVRPVDELERVIVECTVTIGVICTPAAAAQQVCDRLVAAGVTSILNFAPTVLSVPEGVDVRKVDLAVELQILSFHEARKRPSAPREGPPGGPALAGTGAVASLDGTGADGASPDGAWPDRARQASQGFPAAETAADGRSAGETASGETTRVRTETDEVVRVTRQAGQTRPAQAVRQVGPVRESRLGQPAPHRVHTGEPSPPSRGTPPGAGAPFAGDRRWGLAGGRAQGLAGGGVS</sequence>
<dbReference type="SUPFAM" id="SSF51735">
    <property type="entry name" value="NAD(P)-binding Rossmann-fold domains"/>
    <property type="match status" value="1"/>
</dbReference>
<dbReference type="GO" id="GO:0003700">
    <property type="term" value="F:DNA-binding transcription factor activity"/>
    <property type="evidence" value="ECO:0007669"/>
    <property type="project" value="UniProtKB-UniRule"/>
</dbReference>
<dbReference type="GO" id="GO:0003677">
    <property type="term" value="F:DNA binding"/>
    <property type="evidence" value="ECO:0007669"/>
    <property type="project" value="UniProtKB-UniRule"/>
</dbReference>
<dbReference type="NCBIfam" id="NF003995">
    <property type="entry name" value="PRK05472.2-4"/>
    <property type="match status" value="1"/>
</dbReference>
<evidence type="ECO:0000256" key="8">
    <source>
        <dbReference type="SAM" id="MobiDB-lite"/>
    </source>
</evidence>
<dbReference type="EMBL" id="CT573213">
    <property type="protein sequence ID" value="CAJ59647.1"/>
    <property type="molecule type" value="Genomic_DNA"/>
</dbReference>
<evidence type="ECO:0000259" key="9">
    <source>
        <dbReference type="SMART" id="SM00881"/>
    </source>
</evidence>
<feature type="binding site" evidence="7">
    <location>
        <begin position="101"/>
        <end position="106"/>
    </location>
    <ligand>
        <name>NAD(+)</name>
        <dbReference type="ChEBI" id="CHEBI:57540"/>
    </ligand>
</feature>
<dbReference type="Proteomes" id="UP000000657">
    <property type="component" value="Chromosome"/>
</dbReference>
<keyword evidence="11" id="KW-1185">Reference proteome</keyword>
<comment type="function">
    <text evidence="7">Modulates transcription in response to changes in cellular NADH/NAD(+) redox state.</text>
</comment>
<dbReference type="InterPro" id="IPR003781">
    <property type="entry name" value="CoA-bd"/>
</dbReference>
<dbReference type="InterPro" id="IPR036388">
    <property type="entry name" value="WH-like_DNA-bd_sf"/>
</dbReference>
<dbReference type="Gene3D" id="3.40.50.720">
    <property type="entry name" value="NAD(P)-binding Rossmann-like Domain"/>
    <property type="match status" value="1"/>
</dbReference>
<evidence type="ECO:0000256" key="5">
    <source>
        <dbReference type="ARBA" id="ARBA00023125"/>
    </source>
</evidence>
<dbReference type="GO" id="GO:0051775">
    <property type="term" value="P:response to redox state"/>
    <property type="evidence" value="ECO:0007669"/>
    <property type="project" value="InterPro"/>
</dbReference>
<dbReference type="HAMAP" id="MF_01131">
    <property type="entry name" value="Rex"/>
    <property type="match status" value="1"/>
</dbReference>
<dbReference type="STRING" id="326424.FRAAL0982"/>
<proteinExistence type="inferred from homology"/>
<dbReference type="InterPro" id="IPR058236">
    <property type="entry name" value="Rex_actinobacterial-type"/>
</dbReference>
<evidence type="ECO:0000256" key="7">
    <source>
        <dbReference type="HAMAP-Rule" id="MF_01131"/>
    </source>
</evidence>
<accession>Q0RS18</accession>
<dbReference type="GO" id="GO:0045892">
    <property type="term" value="P:negative regulation of DNA-templated transcription"/>
    <property type="evidence" value="ECO:0007669"/>
    <property type="project" value="InterPro"/>
</dbReference>
<dbReference type="InterPro" id="IPR022876">
    <property type="entry name" value="Tscrpt_rep_Rex"/>
</dbReference>
<name>Q0RS18_FRAAA</name>
<dbReference type="NCBIfam" id="NF003994">
    <property type="entry name" value="PRK05472.2-3"/>
    <property type="match status" value="1"/>
</dbReference>
<organism evidence="10 11">
    <name type="scientific">Frankia alni (strain DSM 45986 / CECT 9034 / ACN14a)</name>
    <dbReference type="NCBI Taxonomy" id="326424"/>
    <lineage>
        <taxon>Bacteria</taxon>
        <taxon>Bacillati</taxon>
        <taxon>Actinomycetota</taxon>
        <taxon>Actinomycetes</taxon>
        <taxon>Frankiales</taxon>
        <taxon>Frankiaceae</taxon>
        <taxon>Frankia</taxon>
    </lineage>
</organism>
<feature type="region of interest" description="Disordered" evidence="8">
    <location>
        <begin position="217"/>
        <end position="375"/>
    </location>
</feature>
<dbReference type="SUPFAM" id="SSF46785">
    <property type="entry name" value="Winged helix' DNA-binding domain"/>
    <property type="match status" value="1"/>
</dbReference>
<evidence type="ECO:0000313" key="11">
    <source>
        <dbReference type="Proteomes" id="UP000000657"/>
    </source>
</evidence>
<feature type="compositionally biased region" description="Low complexity" evidence="8">
    <location>
        <begin position="232"/>
        <end position="241"/>
    </location>
</feature>
<keyword evidence="4 7" id="KW-0520">NAD</keyword>
<feature type="DNA-binding region" description="H-T-H motif" evidence="7">
    <location>
        <begin position="27"/>
        <end position="66"/>
    </location>
</feature>
<dbReference type="PANTHER" id="PTHR35786:SF1">
    <property type="entry name" value="REDOX-SENSING TRANSCRIPTIONAL REPRESSOR REX 1"/>
    <property type="match status" value="1"/>
</dbReference>
<dbReference type="NCBIfam" id="NF003993">
    <property type="entry name" value="PRK05472.2-2"/>
    <property type="match status" value="1"/>
</dbReference>
<gene>
    <name evidence="7 10" type="primary">rex</name>
    <name evidence="10" type="ordered locus">FRAAL0982</name>
</gene>
<dbReference type="Pfam" id="PF06971">
    <property type="entry name" value="Put_DNA-bind_N"/>
    <property type="match status" value="1"/>
</dbReference>
<dbReference type="InterPro" id="IPR036291">
    <property type="entry name" value="NAD(P)-bd_dom_sf"/>
</dbReference>
<dbReference type="KEGG" id="fal:FRAAL0982"/>
<dbReference type="Pfam" id="PF02629">
    <property type="entry name" value="CoA_binding"/>
    <property type="match status" value="1"/>
</dbReference>
<keyword evidence="5 7" id="KW-0238">DNA-binding</keyword>
<comment type="similarity">
    <text evidence="7">Belongs to the transcriptional regulatory Rex family.</text>
</comment>
<feature type="compositionally biased region" description="Basic and acidic residues" evidence="8">
    <location>
        <begin position="289"/>
        <end position="300"/>
    </location>
</feature>
<evidence type="ECO:0000256" key="6">
    <source>
        <dbReference type="ARBA" id="ARBA00023163"/>
    </source>
</evidence>
<keyword evidence="1 7" id="KW-0963">Cytoplasm</keyword>
<comment type="subcellular location">
    <subcellularLocation>
        <location evidence="7">Cytoplasm</location>
    </subcellularLocation>
</comment>
<feature type="domain" description="CoA-binding" evidence="9">
    <location>
        <begin position="90"/>
        <end position="191"/>
    </location>
</feature>
<dbReference type="NCBIfam" id="NF003992">
    <property type="entry name" value="PRK05472.2-1"/>
    <property type="match status" value="1"/>
</dbReference>
<evidence type="ECO:0000313" key="10">
    <source>
        <dbReference type="EMBL" id="CAJ59647.1"/>
    </source>
</evidence>
<feature type="compositionally biased region" description="Gly residues" evidence="8">
    <location>
        <begin position="361"/>
        <end position="375"/>
    </location>
</feature>
<keyword evidence="2 7" id="KW-0678">Repressor</keyword>
<dbReference type="SMART" id="SM00881">
    <property type="entry name" value="CoA_binding"/>
    <property type="match status" value="1"/>
</dbReference>
<comment type="subunit">
    <text evidence="7">Homodimer.</text>
</comment>